<dbReference type="PROSITE" id="PS51683">
    <property type="entry name" value="SAM_OMT_II"/>
    <property type="match status" value="1"/>
</dbReference>
<evidence type="ECO:0000313" key="6">
    <source>
        <dbReference type="EMBL" id="KZO90320.1"/>
    </source>
</evidence>
<dbReference type="GO" id="GO:0008171">
    <property type="term" value="F:O-methyltransferase activity"/>
    <property type="evidence" value="ECO:0007669"/>
    <property type="project" value="InterPro"/>
</dbReference>
<feature type="domain" description="O-methyltransferase C-terminal" evidence="4">
    <location>
        <begin position="179"/>
        <end position="357"/>
    </location>
</feature>
<evidence type="ECO:0000259" key="5">
    <source>
        <dbReference type="Pfam" id="PF08100"/>
    </source>
</evidence>
<keyword evidence="3" id="KW-0949">S-adenosyl-L-methionine</keyword>
<evidence type="ECO:0000313" key="7">
    <source>
        <dbReference type="Proteomes" id="UP000076738"/>
    </source>
</evidence>
<dbReference type="AlphaFoldDB" id="A0A167G9B0"/>
<evidence type="ECO:0000256" key="2">
    <source>
        <dbReference type="ARBA" id="ARBA00022679"/>
    </source>
</evidence>
<evidence type="ECO:0000256" key="1">
    <source>
        <dbReference type="ARBA" id="ARBA00022603"/>
    </source>
</evidence>
<dbReference type="Pfam" id="PF00891">
    <property type="entry name" value="Methyltransf_2"/>
    <property type="match status" value="1"/>
</dbReference>
<dbReference type="GO" id="GO:0032259">
    <property type="term" value="P:methylation"/>
    <property type="evidence" value="ECO:0007669"/>
    <property type="project" value="UniProtKB-KW"/>
</dbReference>
<dbReference type="GO" id="GO:0046983">
    <property type="term" value="F:protein dimerization activity"/>
    <property type="evidence" value="ECO:0007669"/>
    <property type="project" value="InterPro"/>
</dbReference>
<evidence type="ECO:0000256" key="3">
    <source>
        <dbReference type="ARBA" id="ARBA00022691"/>
    </source>
</evidence>
<dbReference type="Proteomes" id="UP000076738">
    <property type="component" value="Unassembled WGS sequence"/>
</dbReference>
<dbReference type="Gene3D" id="3.40.50.150">
    <property type="entry name" value="Vaccinia Virus protein VP39"/>
    <property type="match status" value="1"/>
</dbReference>
<keyword evidence="1 6" id="KW-0489">Methyltransferase</keyword>
<feature type="domain" description="O-methyltransferase dimerisation" evidence="5">
    <location>
        <begin position="80"/>
        <end position="156"/>
    </location>
</feature>
<dbReference type="InterPro" id="IPR001077">
    <property type="entry name" value="COMT_C"/>
</dbReference>
<keyword evidence="7" id="KW-1185">Reference proteome</keyword>
<keyword evidence="2 6" id="KW-0808">Transferase</keyword>
<dbReference type="EMBL" id="KV417345">
    <property type="protein sequence ID" value="KZO90320.1"/>
    <property type="molecule type" value="Genomic_DNA"/>
</dbReference>
<dbReference type="Pfam" id="PF08100">
    <property type="entry name" value="Dimerisation"/>
    <property type="match status" value="1"/>
</dbReference>
<dbReference type="InterPro" id="IPR036390">
    <property type="entry name" value="WH_DNA-bd_sf"/>
</dbReference>
<dbReference type="OrthoDB" id="1606438at2759"/>
<dbReference type="SUPFAM" id="SSF53335">
    <property type="entry name" value="S-adenosyl-L-methionine-dependent methyltransferases"/>
    <property type="match status" value="1"/>
</dbReference>
<dbReference type="InterPro" id="IPR029063">
    <property type="entry name" value="SAM-dependent_MTases_sf"/>
</dbReference>
<dbReference type="SUPFAM" id="SSF46785">
    <property type="entry name" value="Winged helix' DNA-binding domain"/>
    <property type="match status" value="1"/>
</dbReference>
<dbReference type="PANTHER" id="PTHR43712:SF2">
    <property type="entry name" value="O-METHYLTRANSFERASE CICE"/>
    <property type="match status" value="1"/>
</dbReference>
<reference evidence="6 7" key="1">
    <citation type="journal article" date="2016" name="Mol. Biol. Evol.">
        <title>Comparative Genomics of Early-Diverging Mushroom-Forming Fungi Provides Insights into the Origins of Lignocellulose Decay Capabilities.</title>
        <authorList>
            <person name="Nagy L.G."/>
            <person name="Riley R."/>
            <person name="Tritt A."/>
            <person name="Adam C."/>
            <person name="Daum C."/>
            <person name="Floudas D."/>
            <person name="Sun H."/>
            <person name="Yadav J.S."/>
            <person name="Pangilinan J."/>
            <person name="Larsson K.H."/>
            <person name="Matsuura K."/>
            <person name="Barry K."/>
            <person name="Labutti K."/>
            <person name="Kuo R."/>
            <person name="Ohm R.A."/>
            <person name="Bhattacharya S.S."/>
            <person name="Shirouzu T."/>
            <person name="Yoshinaga Y."/>
            <person name="Martin F.M."/>
            <person name="Grigoriev I.V."/>
            <person name="Hibbett D.S."/>
        </authorList>
    </citation>
    <scope>NUCLEOTIDE SEQUENCE [LARGE SCALE GENOMIC DNA]</scope>
    <source>
        <strain evidence="6 7">TUFC12733</strain>
    </source>
</reference>
<dbReference type="Gene3D" id="1.10.10.10">
    <property type="entry name" value="Winged helix-like DNA-binding domain superfamily/Winged helix DNA-binding domain"/>
    <property type="match status" value="1"/>
</dbReference>
<evidence type="ECO:0000259" key="4">
    <source>
        <dbReference type="Pfam" id="PF00891"/>
    </source>
</evidence>
<proteinExistence type="predicted"/>
<dbReference type="InterPro" id="IPR036388">
    <property type="entry name" value="WH-like_DNA-bd_sf"/>
</dbReference>
<dbReference type="STRING" id="1330018.A0A167G9B0"/>
<dbReference type="InterPro" id="IPR012967">
    <property type="entry name" value="COMT_dimerisation"/>
</dbReference>
<protein>
    <submittedName>
        <fullName evidence="6">S-adenosyl-L-methionine-dependent methyltransferase</fullName>
    </submittedName>
</protein>
<dbReference type="PANTHER" id="PTHR43712">
    <property type="entry name" value="PUTATIVE (AFU_ORTHOLOGUE AFUA_4G14580)-RELATED"/>
    <property type="match status" value="1"/>
</dbReference>
<sequence length="455" mass="49947">MDSELDQLDALLALLTQAVRTIKSAYQEAKERIPDLDDPSIQARTPRPNGEEVQQARKIVRGASAQLLAVVEEPEETLIQMANSAFETAALRVAAGACVADHLLDRPEGVHISELSAKCGIAGDKLARILRLLSCKHVFRELQPGVFANTRLSARLSKQHAIWDFVGHMTDEAFRSSAYLFDALTTKPSKTPFAHAYEFDGGYWEYISTVDKAMGERFGRAMMGVGMSEVGPFLSNFPWDTLPEGTTICDVGGGIGTISMALAARFPQLRFVLQEMPGTLEQARRVWGEKAPEAVSGGRVEFRALDFLKEGPKEGCGLYYLKHIIHDWPDEEAVRILKNVRSSMRPKARLLLHEFVMQPLVPSAAEGPDTSNGAHSAQTLTDRAPLPLLSNYGAGGLRGHYADMAMLCMLGSQERTLPEFCALAGRAGLELRRVWRLGGEQRLLEFGLGEGGKEI</sequence>
<accession>A0A167G9B0</accession>
<name>A0A167G9B0_CALVF</name>
<gene>
    <name evidence="6" type="ORF">CALVIDRAFT_542802</name>
</gene>
<organism evidence="6 7">
    <name type="scientific">Calocera viscosa (strain TUFC12733)</name>
    <dbReference type="NCBI Taxonomy" id="1330018"/>
    <lineage>
        <taxon>Eukaryota</taxon>
        <taxon>Fungi</taxon>
        <taxon>Dikarya</taxon>
        <taxon>Basidiomycota</taxon>
        <taxon>Agaricomycotina</taxon>
        <taxon>Dacrymycetes</taxon>
        <taxon>Dacrymycetales</taxon>
        <taxon>Dacrymycetaceae</taxon>
        <taxon>Calocera</taxon>
    </lineage>
</organism>
<dbReference type="InterPro" id="IPR016461">
    <property type="entry name" value="COMT-like"/>
</dbReference>